<dbReference type="AlphaFoldDB" id="A0A0S2FCC8"/>
<dbReference type="STRING" id="84531.LA76x_3040"/>
<feature type="region of interest" description="Disordered" evidence="1">
    <location>
        <begin position="1"/>
        <end position="35"/>
    </location>
</feature>
<dbReference type="EMBL" id="CP011129">
    <property type="protein sequence ID" value="ALN81168.1"/>
    <property type="molecule type" value="Genomic_DNA"/>
</dbReference>
<evidence type="ECO:0000256" key="1">
    <source>
        <dbReference type="SAM" id="MobiDB-lite"/>
    </source>
</evidence>
<feature type="compositionally biased region" description="Basic residues" evidence="1">
    <location>
        <begin position="11"/>
        <end position="24"/>
    </location>
</feature>
<evidence type="ECO:0000313" key="3">
    <source>
        <dbReference type="Proteomes" id="UP000060787"/>
    </source>
</evidence>
<sequence length="68" mass="7492">MRLPVVGSHRCPSRKNVHSRRSSRRAPEVGSRAWARPARRGGIMAGRYRAAVPSRPCPSTQAPCPAWS</sequence>
<name>A0A0S2FCC8_LYSAN</name>
<dbReference type="Proteomes" id="UP000060787">
    <property type="component" value="Chromosome"/>
</dbReference>
<evidence type="ECO:0000313" key="2">
    <source>
        <dbReference type="EMBL" id="ALN81168.1"/>
    </source>
</evidence>
<accession>A0A0S2FCC8</accession>
<organism evidence="2 3">
    <name type="scientific">Lysobacter antibioticus</name>
    <dbReference type="NCBI Taxonomy" id="84531"/>
    <lineage>
        <taxon>Bacteria</taxon>
        <taxon>Pseudomonadati</taxon>
        <taxon>Pseudomonadota</taxon>
        <taxon>Gammaproteobacteria</taxon>
        <taxon>Lysobacterales</taxon>
        <taxon>Lysobacteraceae</taxon>
        <taxon>Lysobacter</taxon>
    </lineage>
</organism>
<dbReference type="KEGG" id="lab:LA76x_3040"/>
<gene>
    <name evidence="2" type="ORF">LA76x_3040</name>
</gene>
<keyword evidence="3" id="KW-1185">Reference proteome</keyword>
<protein>
    <submittedName>
        <fullName evidence="2">Uncharacterized protein</fullName>
    </submittedName>
</protein>
<proteinExistence type="predicted"/>
<reference evidence="2 3" key="1">
    <citation type="journal article" date="2015" name="BMC Genomics">
        <title>Comparative genomics and metabolic profiling of the genus Lysobacter.</title>
        <authorList>
            <person name="de Bruijn I."/>
            <person name="Cheng X."/>
            <person name="de Jager V."/>
            <person name="Exposito R.G."/>
            <person name="Watrous J."/>
            <person name="Patel N."/>
            <person name="Postma J."/>
            <person name="Dorrestein P.C."/>
            <person name="Kobayashi D."/>
            <person name="Raaijmakers J.M."/>
        </authorList>
    </citation>
    <scope>NUCLEOTIDE SEQUENCE [LARGE SCALE GENOMIC DNA]</scope>
    <source>
        <strain evidence="2 3">76</strain>
    </source>
</reference>